<sequence length="66" mass="7616">MNMKNKMISITKKFSGKWVALDHKTMKVQAVGESVVEVEKILQERRKKASYITYVIPPEYTISPLC</sequence>
<comment type="caution">
    <text evidence="1">The sequence shown here is derived from an EMBL/GenBank/DDBJ whole genome shotgun (WGS) entry which is preliminary data.</text>
</comment>
<accession>A0A2M7BQY8</accession>
<proteinExistence type="predicted"/>
<gene>
    <name evidence="1" type="ORF">COS52_05520</name>
</gene>
<organism evidence="1 2">
    <name type="scientific">Candidatus Roizmanbacteria bacterium CG03_land_8_20_14_0_80_39_12</name>
    <dbReference type="NCBI Taxonomy" id="1974847"/>
    <lineage>
        <taxon>Bacteria</taxon>
        <taxon>Candidatus Roizmaniibacteriota</taxon>
    </lineage>
</organism>
<dbReference type="Proteomes" id="UP000230119">
    <property type="component" value="Unassembled WGS sequence"/>
</dbReference>
<dbReference type="AlphaFoldDB" id="A0A2M7BQY8"/>
<dbReference type="EMBL" id="PEVA01000230">
    <property type="protein sequence ID" value="PIV07905.1"/>
    <property type="molecule type" value="Genomic_DNA"/>
</dbReference>
<evidence type="ECO:0000313" key="2">
    <source>
        <dbReference type="Proteomes" id="UP000230119"/>
    </source>
</evidence>
<name>A0A2M7BQY8_9BACT</name>
<protein>
    <recommendedName>
        <fullName evidence="3">DUF5678 domain-containing protein</fullName>
    </recommendedName>
</protein>
<reference evidence="2" key="1">
    <citation type="submission" date="2017-09" db="EMBL/GenBank/DDBJ databases">
        <title>Depth-based differentiation of microbial function through sediment-hosted aquifers and enrichment of novel symbionts in the deep terrestrial subsurface.</title>
        <authorList>
            <person name="Probst A.J."/>
            <person name="Ladd B."/>
            <person name="Jarett J.K."/>
            <person name="Geller-Mcgrath D.E."/>
            <person name="Sieber C.M.K."/>
            <person name="Emerson J.B."/>
            <person name="Anantharaman K."/>
            <person name="Thomas B.C."/>
            <person name="Malmstrom R."/>
            <person name="Stieglmeier M."/>
            <person name="Klingl A."/>
            <person name="Woyke T."/>
            <person name="Ryan C.M."/>
            <person name="Banfield J.F."/>
        </authorList>
    </citation>
    <scope>NUCLEOTIDE SEQUENCE [LARGE SCALE GENOMIC DNA]</scope>
</reference>
<evidence type="ECO:0008006" key="3">
    <source>
        <dbReference type="Google" id="ProtNLM"/>
    </source>
</evidence>
<evidence type="ECO:0000313" key="1">
    <source>
        <dbReference type="EMBL" id="PIV07905.1"/>
    </source>
</evidence>